<evidence type="ECO:0000256" key="14">
    <source>
        <dbReference type="RuleBase" id="RU000528"/>
    </source>
</evidence>
<dbReference type="Gene3D" id="1.10.10.10">
    <property type="entry name" value="Winged helix-like DNA-binding domain superfamily/Winged helix DNA-binding domain"/>
    <property type="match status" value="1"/>
</dbReference>
<comment type="caution">
    <text evidence="17">The sequence shown here is derived from an EMBL/GenBank/DDBJ whole genome shotgun (WGS) entry which is preliminary data.</text>
</comment>
<evidence type="ECO:0000256" key="10">
    <source>
        <dbReference type="ARBA" id="ARBA00023125"/>
    </source>
</evidence>
<dbReference type="InterPro" id="IPR035425">
    <property type="entry name" value="CENP-T/H4_C"/>
</dbReference>
<evidence type="ECO:0000259" key="16">
    <source>
        <dbReference type="PROSITE" id="PS51504"/>
    </source>
</evidence>
<dbReference type="InterPro" id="IPR004823">
    <property type="entry name" value="TAF_TATA-bd_Histone-like_dom"/>
</dbReference>
<dbReference type="GO" id="GO:0000786">
    <property type="term" value="C:nucleosome"/>
    <property type="evidence" value="ECO:0007669"/>
    <property type="project" value="UniProtKB-KW"/>
</dbReference>
<evidence type="ECO:0000256" key="9">
    <source>
        <dbReference type="ARBA" id="ARBA00022990"/>
    </source>
</evidence>
<dbReference type="PROSITE" id="PS51504">
    <property type="entry name" value="H15"/>
    <property type="match status" value="1"/>
</dbReference>
<feature type="compositionally biased region" description="Basic and acidic residues" evidence="15">
    <location>
        <begin position="250"/>
        <end position="264"/>
    </location>
</feature>
<keyword evidence="7" id="KW-1017">Isopeptide bond</keyword>
<dbReference type="InterPro" id="IPR001951">
    <property type="entry name" value="Histone_H4"/>
</dbReference>
<dbReference type="Gene3D" id="1.10.20.10">
    <property type="entry name" value="Histone, subunit A"/>
    <property type="match status" value="1"/>
</dbReference>
<evidence type="ECO:0000256" key="15">
    <source>
        <dbReference type="SAM" id="MobiDB-lite"/>
    </source>
</evidence>
<dbReference type="GO" id="GO:0003677">
    <property type="term" value="F:DNA binding"/>
    <property type="evidence" value="ECO:0007669"/>
    <property type="project" value="UniProtKB-KW"/>
</dbReference>
<comment type="similarity">
    <text evidence="4 14">Belongs to the histone H4 family.</text>
</comment>
<dbReference type="InterPro" id="IPR019809">
    <property type="entry name" value="Histone_H4_CS"/>
</dbReference>
<dbReference type="SMART" id="SM00526">
    <property type="entry name" value="H15"/>
    <property type="match status" value="1"/>
</dbReference>
<feature type="compositionally biased region" description="Basic and acidic residues" evidence="15">
    <location>
        <begin position="201"/>
        <end position="217"/>
    </location>
</feature>
<keyword evidence="13" id="KW-0379">Hydroxylation</keyword>
<feature type="domain" description="H15" evidence="16">
    <location>
        <begin position="129"/>
        <end position="200"/>
    </location>
</feature>
<feature type="compositionally biased region" description="Gly residues" evidence="15">
    <location>
        <begin position="1"/>
        <end position="14"/>
    </location>
</feature>
<dbReference type="Pfam" id="PF00538">
    <property type="entry name" value="Linker_histone"/>
    <property type="match status" value="1"/>
</dbReference>
<dbReference type="GO" id="GO:0046982">
    <property type="term" value="F:protein heterodimerization activity"/>
    <property type="evidence" value="ECO:0007669"/>
    <property type="project" value="InterPro"/>
</dbReference>
<evidence type="ECO:0000256" key="5">
    <source>
        <dbReference type="ARBA" id="ARBA00022454"/>
    </source>
</evidence>
<dbReference type="CDD" id="cd00073">
    <property type="entry name" value="H15"/>
    <property type="match status" value="1"/>
</dbReference>
<dbReference type="FunFam" id="1.10.20.10:FF:000002">
    <property type="entry name" value="Histone H4"/>
    <property type="match status" value="1"/>
</dbReference>
<feature type="region of interest" description="Disordered" evidence="15">
    <location>
        <begin position="200"/>
        <end position="264"/>
    </location>
</feature>
<dbReference type="PRINTS" id="PR00623">
    <property type="entry name" value="HISTONEH4"/>
</dbReference>
<dbReference type="GO" id="GO:0006334">
    <property type="term" value="P:nucleosome assembly"/>
    <property type="evidence" value="ECO:0007669"/>
    <property type="project" value="InterPro"/>
</dbReference>
<name>A0A8X7X5A5_POLSE</name>
<comment type="subcellular location">
    <subcellularLocation>
        <location evidence="3">Chromosome</location>
    </subcellularLocation>
    <subcellularLocation>
        <location evidence="2">Nucleus</location>
    </subcellularLocation>
</comment>
<dbReference type="Pfam" id="PF15511">
    <property type="entry name" value="CENP-T_C"/>
    <property type="match status" value="1"/>
</dbReference>
<dbReference type="InterPro" id="IPR036390">
    <property type="entry name" value="WH_DNA-bd_sf"/>
</dbReference>
<feature type="region of interest" description="Disordered" evidence="15">
    <location>
        <begin position="102"/>
        <end position="130"/>
    </location>
</feature>
<feature type="region of interest" description="Disordered" evidence="15">
    <location>
        <begin position="1"/>
        <end position="21"/>
    </location>
</feature>
<dbReference type="SUPFAM" id="SSF46785">
    <property type="entry name" value="Winged helix' DNA-binding domain"/>
    <property type="match status" value="1"/>
</dbReference>
<dbReference type="InterPro" id="IPR036388">
    <property type="entry name" value="WH-like_DNA-bd_sf"/>
</dbReference>
<dbReference type="AlphaFoldDB" id="A0A8X7X5A5"/>
<comment type="function">
    <text evidence="1 14">Core component of nucleosome. Nucleosomes wrap and compact DNA into chromatin, limiting DNA accessibility to the cellular machineries which require DNA as a template. Histones thereby play a central role in transcription regulation, DNA repair, DNA replication and chromosomal stability. DNA accessibility is regulated via a complex set of post-translational modifications of histones, also called histone code, and nucleosome remodeling.</text>
</comment>
<dbReference type="Proteomes" id="UP000886611">
    <property type="component" value="Unassembled WGS sequence"/>
</dbReference>
<dbReference type="SUPFAM" id="SSF47113">
    <property type="entry name" value="Histone-fold"/>
    <property type="match status" value="1"/>
</dbReference>
<feature type="non-terminal residue" evidence="17">
    <location>
        <position position="264"/>
    </location>
</feature>
<evidence type="ECO:0000256" key="13">
    <source>
        <dbReference type="ARBA" id="ARBA00023278"/>
    </source>
</evidence>
<sequence>MSGRGKGGKGLGKGGAKRHRKVLRDNIQGITKPAIRRLARRGGVKRISGLIYEETRGVLKVFLENVIRDAVTYTEHAKRKTVTAMDVVYALKRQGRTLYGFGETSPAAPTSAPAKAPKKKKTSLKPKKTSPSVSDLIVKAVLASNECHGLSLARLKKAFAAGGYDVEKNNIRVKLAIKSMVSKGALVQTKGASGSFKINKKQAEAKEKAGKENEAPKKKPVAKLNPIGARGHRHGEPKCLRYPGPQHFRHTQECWGKEDQGYPE</sequence>
<keyword evidence="5 14" id="KW-0158">Chromosome</keyword>
<evidence type="ECO:0000313" key="18">
    <source>
        <dbReference type="Proteomes" id="UP000886611"/>
    </source>
</evidence>
<dbReference type="GO" id="GO:0030527">
    <property type="term" value="F:structural constituent of chromatin"/>
    <property type="evidence" value="ECO:0007669"/>
    <property type="project" value="InterPro"/>
</dbReference>
<dbReference type="InterPro" id="IPR005818">
    <property type="entry name" value="Histone_H1/H5_H15"/>
</dbReference>
<evidence type="ECO:0000256" key="4">
    <source>
        <dbReference type="ARBA" id="ARBA00006564"/>
    </source>
</evidence>
<proteinExistence type="inferred from homology"/>
<keyword evidence="10 14" id="KW-0238">DNA-binding</keyword>
<evidence type="ECO:0000256" key="6">
    <source>
        <dbReference type="ARBA" id="ARBA00022481"/>
    </source>
</evidence>
<keyword evidence="9" id="KW-0007">Acetylation</keyword>
<keyword evidence="6" id="KW-0488">Methylation</keyword>
<comment type="subunit">
    <text evidence="14">The nucleosome is a histone octamer containing two molecules each of H2A, H2B, H3 and H4 assembled in one H3-H4 heterotetramer and two H2A-H2B heterodimers. The octamer wraps approximately 147 bp of DNA.</text>
</comment>
<dbReference type="SMART" id="SM00417">
    <property type="entry name" value="H4"/>
    <property type="match status" value="1"/>
</dbReference>
<feature type="non-terminal residue" evidence="17">
    <location>
        <position position="1"/>
    </location>
</feature>
<dbReference type="PANTHER" id="PTHR10484">
    <property type="entry name" value="HISTONE H4"/>
    <property type="match status" value="1"/>
</dbReference>
<protein>
    <recommendedName>
        <fullName evidence="14">Histone H4</fullName>
    </recommendedName>
</protein>
<evidence type="ECO:0000256" key="1">
    <source>
        <dbReference type="ARBA" id="ARBA00002001"/>
    </source>
</evidence>
<evidence type="ECO:0000313" key="17">
    <source>
        <dbReference type="EMBL" id="KAG2460427.1"/>
    </source>
</evidence>
<accession>A0A8X7X5A5</accession>
<evidence type="ECO:0000256" key="2">
    <source>
        <dbReference type="ARBA" id="ARBA00004123"/>
    </source>
</evidence>
<dbReference type="InterPro" id="IPR009072">
    <property type="entry name" value="Histone-fold"/>
</dbReference>
<dbReference type="CDD" id="cd22912">
    <property type="entry name" value="HFD_H4"/>
    <property type="match status" value="1"/>
</dbReference>
<dbReference type="GO" id="GO:0005634">
    <property type="term" value="C:nucleus"/>
    <property type="evidence" value="ECO:0007669"/>
    <property type="project" value="UniProtKB-SubCell"/>
</dbReference>
<feature type="compositionally biased region" description="Basic residues" evidence="15">
    <location>
        <begin position="116"/>
        <end position="128"/>
    </location>
</feature>
<dbReference type="PROSITE" id="PS00047">
    <property type="entry name" value="HISTONE_H4"/>
    <property type="match status" value="1"/>
</dbReference>
<evidence type="ECO:0000256" key="7">
    <source>
        <dbReference type="ARBA" id="ARBA00022499"/>
    </source>
</evidence>
<dbReference type="EMBL" id="JAATIS010005064">
    <property type="protein sequence ID" value="KAG2460427.1"/>
    <property type="molecule type" value="Genomic_DNA"/>
</dbReference>
<organism evidence="17 18">
    <name type="scientific">Polypterus senegalus</name>
    <name type="common">Senegal bichir</name>
    <dbReference type="NCBI Taxonomy" id="55291"/>
    <lineage>
        <taxon>Eukaryota</taxon>
        <taxon>Metazoa</taxon>
        <taxon>Chordata</taxon>
        <taxon>Craniata</taxon>
        <taxon>Vertebrata</taxon>
        <taxon>Euteleostomi</taxon>
        <taxon>Actinopterygii</taxon>
        <taxon>Polypteriformes</taxon>
        <taxon>Polypteridae</taxon>
        <taxon>Polypterus</taxon>
    </lineage>
</organism>
<evidence type="ECO:0000256" key="11">
    <source>
        <dbReference type="ARBA" id="ARBA00023242"/>
    </source>
</evidence>
<evidence type="ECO:0000256" key="8">
    <source>
        <dbReference type="ARBA" id="ARBA00022934"/>
    </source>
</evidence>
<reference evidence="17 18" key="1">
    <citation type="journal article" date="2021" name="Cell">
        <title>Tracing the genetic footprints of vertebrate landing in non-teleost ray-finned fishes.</title>
        <authorList>
            <person name="Bi X."/>
            <person name="Wang K."/>
            <person name="Yang L."/>
            <person name="Pan H."/>
            <person name="Jiang H."/>
            <person name="Wei Q."/>
            <person name="Fang M."/>
            <person name="Yu H."/>
            <person name="Zhu C."/>
            <person name="Cai Y."/>
            <person name="He Y."/>
            <person name="Gan X."/>
            <person name="Zeng H."/>
            <person name="Yu D."/>
            <person name="Zhu Y."/>
            <person name="Jiang H."/>
            <person name="Qiu Q."/>
            <person name="Yang H."/>
            <person name="Zhang Y.E."/>
            <person name="Wang W."/>
            <person name="Zhu M."/>
            <person name="He S."/>
            <person name="Zhang G."/>
        </authorList>
    </citation>
    <scope>NUCLEOTIDE SEQUENCE [LARGE SCALE GENOMIC DNA]</scope>
    <source>
        <strain evidence="17">Bchr_013</strain>
    </source>
</reference>
<keyword evidence="12 14" id="KW-0544">Nucleosome core</keyword>
<keyword evidence="11 14" id="KW-0539">Nucleus</keyword>
<gene>
    <name evidence="17" type="ORF">GTO96_0021986</name>
</gene>
<dbReference type="SMART" id="SM00803">
    <property type="entry name" value="TAF"/>
    <property type="match status" value="1"/>
</dbReference>
<feature type="compositionally biased region" description="Low complexity" evidence="15">
    <location>
        <begin position="104"/>
        <end position="115"/>
    </location>
</feature>
<keyword evidence="18" id="KW-1185">Reference proteome</keyword>
<evidence type="ECO:0000256" key="12">
    <source>
        <dbReference type="ARBA" id="ARBA00023269"/>
    </source>
</evidence>
<evidence type="ECO:0000256" key="3">
    <source>
        <dbReference type="ARBA" id="ARBA00004286"/>
    </source>
</evidence>
<keyword evidence="8" id="KW-0164">Citrullination</keyword>